<sequence>MSAFSPSSRHVPQRTCIATRNTLPDNQLLRVVAHTREDGILEIIADPQRCRPGRGAWITPTPEAFATAQKRQAFSRALRVTSSADLQPIRDYIDSLAQEAGEVT</sequence>
<dbReference type="RefSeq" id="WP_185769896.1">
    <property type="nucleotide sequence ID" value="NZ_CP046883.1"/>
</dbReference>
<dbReference type="AlphaFoldDB" id="A0A7G7YNT1"/>
<dbReference type="Pfam" id="PF04296">
    <property type="entry name" value="YlxR"/>
    <property type="match status" value="1"/>
</dbReference>
<dbReference type="PANTHER" id="PTHR34215">
    <property type="entry name" value="BLL0784 PROTEIN"/>
    <property type="match status" value="1"/>
</dbReference>
<dbReference type="InterPro" id="IPR035931">
    <property type="entry name" value="YlxR-like_sf"/>
</dbReference>
<dbReference type="KEGG" id="cans:GP473_05305"/>
<dbReference type="Proteomes" id="UP000515275">
    <property type="component" value="Chromosome"/>
</dbReference>
<gene>
    <name evidence="1" type="ORF">GP473_05305</name>
</gene>
<keyword evidence="2" id="KW-1185">Reference proteome</keyword>
<protein>
    <submittedName>
        <fullName evidence="1">DUF448 domain-containing protein</fullName>
    </submittedName>
</protein>
<dbReference type="InterPro" id="IPR037465">
    <property type="entry name" value="YlxR"/>
</dbReference>
<dbReference type="PANTHER" id="PTHR34215:SF1">
    <property type="entry name" value="YLXR DOMAIN-CONTAINING PROTEIN"/>
    <property type="match status" value="1"/>
</dbReference>
<dbReference type="InterPro" id="IPR007393">
    <property type="entry name" value="YlxR_dom"/>
</dbReference>
<organism evidence="1 2">
    <name type="scientific">Corynebacterium anserum</name>
    <dbReference type="NCBI Taxonomy" id="2684406"/>
    <lineage>
        <taxon>Bacteria</taxon>
        <taxon>Bacillati</taxon>
        <taxon>Actinomycetota</taxon>
        <taxon>Actinomycetes</taxon>
        <taxon>Mycobacteriales</taxon>
        <taxon>Corynebacteriaceae</taxon>
        <taxon>Corynebacterium</taxon>
    </lineage>
</organism>
<dbReference type="Gene3D" id="3.30.1230.10">
    <property type="entry name" value="YlxR-like"/>
    <property type="match status" value="1"/>
</dbReference>
<name>A0A7G7YNT1_9CORY</name>
<proteinExistence type="predicted"/>
<dbReference type="SUPFAM" id="SSF64376">
    <property type="entry name" value="YlxR-like"/>
    <property type="match status" value="1"/>
</dbReference>
<reference evidence="1 2" key="1">
    <citation type="submission" date="2019-12" db="EMBL/GenBank/DDBJ databases">
        <title>Corynebacterium sp. nov., isolated from feces of the Anser Albifrons in China.</title>
        <authorList>
            <person name="Liu Q."/>
        </authorList>
    </citation>
    <scope>NUCLEOTIDE SEQUENCE [LARGE SCALE GENOMIC DNA]</scope>
    <source>
        <strain evidence="1 2">23H37-10</strain>
    </source>
</reference>
<dbReference type="EMBL" id="CP046883">
    <property type="protein sequence ID" value="QNH96151.1"/>
    <property type="molecule type" value="Genomic_DNA"/>
</dbReference>
<evidence type="ECO:0000313" key="2">
    <source>
        <dbReference type="Proteomes" id="UP000515275"/>
    </source>
</evidence>
<accession>A0A7G7YNT1</accession>
<evidence type="ECO:0000313" key="1">
    <source>
        <dbReference type="EMBL" id="QNH96151.1"/>
    </source>
</evidence>